<dbReference type="RefSeq" id="WP_099262860.1">
    <property type="nucleotide sequence ID" value="NZ_NIZW01000019.1"/>
</dbReference>
<evidence type="ECO:0000313" key="3">
    <source>
        <dbReference type="EMBL" id="PHQ33195.1"/>
    </source>
</evidence>
<proteinExistence type="predicted"/>
<protein>
    <recommendedName>
        <fullName evidence="5">Transmembrane protein</fullName>
    </recommendedName>
</protein>
<comment type="caution">
    <text evidence="3">The sequence shown here is derived from an EMBL/GenBank/DDBJ whole genome shotgun (WGS) entry which is preliminary data.</text>
</comment>
<evidence type="ECO:0000256" key="2">
    <source>
        <dbReference type="SAM" id="Phobius"/>
    </source>
</evidence>
<dbReference type="OrthoDB" id="264874at2"/>
<evidence type="ECO:0000256" key="1">
    <source>
        <dbReference type="SAM" id="MobiDB-lite"/>
    </source>
</evidence>
<reference evidence="3 4" key="1">
    <citation type="submission" date="2017-06" db="EMBL/GenBank/DDBJ databases">
        <title>Description of Rhodopirellula bahusiensis sp. nov.</title>
        <authorList>
            <person name="Kizina J."/>
            <person name="Harder J."/>
        </authorList>
    </citation>
    <scope>NUCLEOTIDE SEQUENCE [LARGE SCALE GENOMIC DNA]</scope>
    <source>
        <strain evidence="3 4">SWK21</strain>
    </source>
</reference>
<feature type="compositionally biased region" description="Basic and acidic residues" evidence="1">
    <location>
        <begin position="1"/>
        <end position="16"/>
    </location>
</feature>
<feature type="transmembrane region" description="Helical" evidence="2">
    <location>
        <begin position="27"/>
        <end position="56"/>
    </location>
</feature>
<evidence type="ECO:0008006" key="5">
    <source>
        <dbReference type="Google" id="ProtNLM"/>
    </source>
</evidence>
<sequence length="297" mass="33018">MYKPDMSHRGDVDSEPPRVSSKMQTSWFDAVTSFLMAVLLMLTSVVGVLFLLWMLLPQDEVVLTEPVAEITRVSLGGGSIVAAPFDTPADQEVVALMTEDLETSVQSLVAAAKQVAMNEPATEPAGGDTAGASDKIGSGGPDDTSGDIVPRFERWQIDWKAKNLREYAKQLDHFQIELGVVGGGRAGVDLVNQFSLNPQSRYLADSEEEKRLYFVWTHRSPLQRFEERLLAQAGVSTHDRHVLKLIPEDLETHLATLEHRHAVKAGHESVGEIARTVFECVPAKRYFEFRVVSQRYR</sequence>
<name>A0A2G1W2H3_9BACT</name>
<keyword evidence="2" id="KW-1133">Transmembrane helix</keyword>
<keyword evidence="2" id="KW-0812">Transmembrane</keyword>
<dbReference type="Proteomes" id="UP000225740">
    <property type="component" value="Unassembled WGS sequence"/>
</dbReference>
<organism evidence="3 4">
    <name type="scientific">Rhodopirellula bahusiensis</name>
    <dbReference type="NCBI Taxonomy" id="2014065"/>
    <lineage>
        <taxon>Bacteria</taxon>
        <taxon>Pseudomonadati</taxon>
        <taxon>Planctomycetota</taxon>
        <taxon>Planctomycetia</taxon>
        <taxon>Pirellulales</taxon>
        <taxon>Pirellulaceae</taxon>
        <taxon>Rhodopirellula</taxon>
    </lineage>
</organism>
<keyword evidence="2" id="KW-0472">Membrane</keyword>
<dbReference type="EMBL" id="NIZW01000019">
    <property type="protein sequence ID" value="PHQ33195.1"/>
    <property type="molecule type" value="Genomic_DNA"/>
</dbReference>
<evidence type="ECO:0000313" key="4">
    <source>
        <dbReference type="Proteomes" id="UP000225740"/>
    </source>
</evidence>
<accession>A0A2G1W2H3</accession>
<dbReference type="GeneID" id="90610707"/>
<dbReference type="AlphaFoldDB" id="A0A2G1W2H3"/>
<keyword evidence="4" id="KW-1185">Reference proteome</keyword>
<feature type="region of interest" description="Disordered" evidence="1">
    <location>
        <begin position="1"/>
        <end position="20"/>
    </location>
</feature>
<feature type="region of interest" description="Disordered" evidence="1">
    <location>
        <begin position="118"/>
        <end position="147"/>
    </location>
</feature>
<gene>
    <name evidence="3" type="ORF">CEE69_22330</name>
</gene>